<dbReference type="InterPro" id="IPR050189">
    <property type="entry name" value="MFS_Efflux_Transporters"/>
</dbReference>
<keyword evidence="5" id="KW-0472">Membrane</keyword>
<sequence length="402" mass="40511">MRSEKAVGNHLIPVLFMGTFGILCTETGVIGILPQIAARFGVGVTEAGLLVSLFALAVAVSGATLPAALSKVNRKTVMLAVLGAFALGNVAFAFAPTFEVALAARILPAFLHPVYCSAAFALAASSTSEEEAPRATSKVMMGVSLGMVAGVPLSSLLANASSVQTVMLVFAAVNAVAFAGTLLLVKPLPVAQKMSYVAQVSSVKNPRAVVSLVATACIQAAIFATYAYVAAYLGEVVGLAGEAQSALLLGFGIASLAGNYLAGRLLSKAARATLLAFPAVVLAVYALLFFGAGAAALAVAAVVLWGLVYGFGNNVQQFATSTSMPDAPDFANGLFISFGNIGIAVGTAAGGAALAAFGPQATVGASVLFVILSAASLFARSRFDARPLAEGAPGRLEQASTR</sequence>
<dbReference type="RefSeq" id="WP_160942471.1">
    <property type="nucleotide sequence ID" value="NZ_CP063310.1"/>
</dbReference>
<accession>A0A6L7IWI7</accession>
<protein>
    <submittedName>
        <fullName evidence="7">MFS transporter</fullName>
    </submittedName>
</protein>
<evidence type="ECO:0000256" key="1">
    <source>
        <dbReference type="ARBA" id="ARBA00004651"/>
    </source>
</evidence>
<evidence type="ECO:0000256" key="5">
    <source>
        <dbReference type="ARBA" id="ARBA00023136"/>
    </source>
</evidence>
<dbReference type="InterPro" id="IPR011701">
    <property type="entry name" value="MFS"/>
</dbReference>
<comment type="subcellular location">
    <subcellularLocation>
        <location evidence="1">Cell membrane</location>
        <topology evidence="1">Multi-pass membrane protein</topology>
    </subcellularLocation>
</comment>
<dbReference type="Gene3D" id="1.20.1250.20">
    <property type="entry name" value="MFS general substrate transporter like domains"/>
    <property type="match status" value="1"/>
</dbReference>
<dbReference type="CDD" id="cd17324">
    <property type="entry name" value="MFS_NepI_like"/>
    <property type="match status" value="1"/>
</dbReference>
<evidence type="ECO:0000256" key="4">
    <source>
        <dbReference type="ARBA" id="ARBA00022989"/>
    </source>
</evidence>
<evidence type="ECO:0000313" key="8">
    <source>
        <dbReference type="Proteomes" id="UP000478463"/>
    </source>
</evidence>
<reference evidence="7 8" key="1">
    <citation type="submission" date="2020-10" db="EMBL/GenBank/DDBJ databases">
        <title>Eggerthella sp. nov., isolated from human feces.</title>
        <authorList>
            <person name="Yajun G."/>
        </authorList>
    </citation>
    <scope>NUCLEOTIDE SEQUENCE [LARGE SCALE GENOMIC DNA]</scope>
    <source>
        <strain evidence="7 8">HF-1101</strain>
    </source>
</reference>
<organism evidence="7 8">
    <name type="scientific">Eggerthella guodeyinii</name>
    <dbReference type="NCBI Taxonomy" id="2690837"/>
    <lineage>
        <taxon>Bacteria</taxon>
        <taxon>Bacillati</taxon>
        <taxon>Actinomycetota</taxon>
        <taxon>Coriobacteriia</taxon>
        <taxon>Eggerthellales</taxon>
        <taxon>Eggerthellaceae</taxon>
        <taxon>Eggerthella</taxon>
    </lineage>
</organism>
<dbReference type="PANTHER" id="PTHR43124">
    <property type="entry name" value="PURINE EFFLUX PUMP PBUE"/>
    <property type="match status" value="1"/>
</dbReference>
<proteinExistence type="predicted"/>
<dbReference type="AlphaFoldDB" id="A0A6L7IWI7"/>
<dbReference type="GO" id="GO:0005886">
    <property type="term" value="C:plasma membrane"/>
    <property type="evidence" value="ECO:0007669"/>
    <property type="project" value="UniProtKB-SubCell"/>
</dbReference>
<keyword evidence="3" id="KW-0812">Transmembrane</keyword>
<evidence type="ECO:0000259" key="6">
    <source>
        <dbReference type="PROSITE" id="PS50850"/>
    </source>
</evidence>
<evidence type="ECO:0000256" key="2">
    <source>
        <dbReference type="ARBA" id="ARBA00022475"/>
    </source>
</evidence>
<dbReference type="PROSITE" id="PS50850">
    <property type="entry name" value="MFS"/>
    <property type="match status" value="1"/>
</dbReference>
<keyword evidence="4" id="KW-1133">Transmembrane helix</keyword>
<dbReference type="InterPro" id="IPR020846">
    <property type="entry name" value="MFS_dom"/>
</dbReference>
<dbReference type="EMBL" id="CP063310">
    <property type="protein sequence ID" value="QOS66747.1"/>
    <property type="molecule type" value="Genomic_DNA"/>
</dbReference>
<dbReference type="Pfam" id="PF07690">
    <property type="entry name" value="MFS_1"/>
    <property type="match status" value="1"/>
</dbReference>
<keyword evidence="2" id="KW-1003">Cell membrane</keyword>
<evidence type="ECO:0000256" key="3">
    <source>
        <dbReference type="ARBA" id="ARBA00022692"/>
    </source>
</evidence>
<gene>
    <name evidence="7" type="ORF">GS424_009220</name>
</gene>
<name>A0A6L7IWI7_9ACTN</name>
<dbReference type="SUPFAM" id="SSF103473">
    <property type="entry name" value="MFS general substrate transporter"/>
    <property type="match status" value="1"/>
</dbReference>
<dbReference type="Proteomes" id="UP000478463">
    <property type="component" value="Chromosome"/>
</dbReference>
<evidence type="ECO:0000313" key="7">
    <source>
        <dbReference type="EMBL" id="QOS66747.1"/>
    </source>
</evidence>
<dbReference type="PANTHER" id="PTHR43124:SF3">
    <property type="entry name" value="CHLORAMPHENICOL EFFLUX PUMP RV0191"/>
    <property type="match status" value="1"/>
</dbReference>
<dbReference type="GO" id="GO:0022857">
    <property type="term" value="F:transmembrane transporter activity"/>
    <property type="evidence" value="ECO:0007669"/>
    <property type="project" value="InterPro"/>
</dbReference>
<feature type="domain" description="Major facilitator superfamily (MFS) profile" evidence="6">
    <location>
        <begin position="11"/>
        <end position="384"/>
    </location>
</feature>
<dbReference type="KEGG" id="egd:GS424_009220"/>
<dbReference type="InterPro" id="IPR036259">
    <property type="entry name" value="MFS_trans_sf"/>
</dbReference>